<dbReference type="InterPro" id="IPR036318">
    <property type="entry name" value="FAD-bd_PCMH-like_sf"/>
</dbReference>
<dbReference type="InterPro" id="IPR016164">
    <property type="entry name" value="FAD-linked_Oxase-like_C"/>
</dbReference>
<sequence>MTTPDSVDALRAELVEMLGERGVSADLKTRERASVDEATMSPILSEQLPLGLADLVAYPANAEQIAAVVAAATRHRVPVTARGKGTGNYGQGIPLHGGLVLDTTRARAIVEVGDGVITAEAGVSMALLERAGNASGQQIWMYPSTAQSTLGGFLSGGSGGTGSIAHGSNWEGFVVALDVALPGTEPALVHVEGDDARTFVHSYGTAGVIARATVRLEPAQDWRAVYASFPTFEEALGAVRTLRTIDPLPRLVSADRAAVAERLPADPAIPAGRASLRAIVDAAALGTASSLVCAAGGSVEDVREGTQQTVKVSMLSYNHPIWWLKKNSPGTDYFHVEVGGEALIDRIHEVEAVYPGGMLHIEAAHRFPIGMLAAEYTGAADVYAGYAKLVELGVRVHSPHQFYVDHGVEELVALKERTDPDGLLNPGHLGAPVTLPAPSKFWKEAG</sequence>
<proteinExistence type="predicted"/>
<gene>
    <name evidence="4" type="ORF">BCF44_107334</name>
</gene>
<evidence type="ECO:0000256" key="2">
    <source>
        <dbReference type="ARBA" id="ARBA00022827"/>
    </source>
</evidence>
<dbReference type="EMBL" id="QUNO01000007">
    <property type="protein sequence ID" value="REH46201.1"/>
    <property type="molecule type" value="Genomic_DNA"/>
</dbReference>
<dbReference type="PANTHER" id="PTHR11748">
    <property type="entry name" value="D-LACTATE DEHYDROGENASE"/>
    <property type="match status" value="1"/>
</dbReference>
<dbReference type="Proteomes" id="UP000256269">
    <property type="component" value="Unassembled WGS sequence"/>
</dbReference>
<dbReference type="Gene3D" id="3.30.465.10">
    <property type="match status" value="1"/>
</dbReference>
<keyword evidence="2" id="KW-0274">FAD</keyword>
<dbReference type="PROSITE" id="PS51387">
    <property type="entry name" value="FAD_PCMH"/>
    <property type="match status" value="1"/>
</dbReference>
<dbReference type="SUPFAM" id="SSF56176">
    <property type="entry name" value="FAD-binding/transporter-associated domain-like"/>
    <property type="match status" value="1"/>
</dbReference>
<dbReference type="GO" id="GO:0004458">
    <property type="term" value="F:D-lactate dehydrogenase (cytochrome) activity"/>
    <property type="evidence" value="ECO:0007669"/>
    <property type="project" value="TreeGrafter"/>
</dbReference>
<evidence type="ECO:0000313" key="5">
    <source>
        <dbReference type="Proteomes" id="UP000256269"/>
    </source>
</evidence>
<reference evidence="4 5" key="1">
    <citation type="submission" date="2018-08" db="EMBL/GenBank/DDBJ databases">
        <title>Genomic Encyclopedia of Archaeal and Bacterial Type Strains, Phase II (KMG-II): from individual species to whole genera.</title>
        <authorList>
            <person name="Goeker M."/>
        </authorList>
    </citation>
    <scope>NUCLEOTIDE SEQUENCE [LARGE SCALE GENOMIC DNA]</scope>
    <source>
        <strain evidence="4 5">DSM 45791</strain>
    </source>
</reference>
<keyword evidence="5" id="KW-1185">Reference proteome</keyword>
<dbReference type="AlphaFoldDB" id="A0A3E0HID5"/>
<evidence type="ECO:0000259" key="3">
    <source>
        <dbReference type="PROSITE" id="PS51387"/>
    </source>
</evidence>
<dbReference type="GO" id="GO:0071949">
    <property type="term" value="F:FAD binding"/>
    <property type="evidence" value="ECO:0007669"/>
    <property type="project" value="InterPro"/>
</dbReference>
<dbReference type="GO" id="GO:0008720">
    <property type="term" value="F:D-lactate dehydrogenase (NAD+) activity"/>
    <property type="evidence" value="ECO:0007669"/>
    <property type="project" value="TreeGrafter"/>
</dbReference>
<organism evidence="4 5">
    <name type="scientific">Kutzneria buriramensis</name>
    <dbReference type="NCBI Taxonomy" id="1045776"/>
    <lineage>
        <taxon>Bacteria</taxon>
        <taxon>Bacillati</taxon>
        <taxon>Actinomycetota</taxon>
        <taxon>Actinomycetes</taxon>
        <taxon>Pseudonocardiales</taxon>
        <taxon>Pseudonocardiaceae</taxon>
        <taxon>Kutzneria</taxon>
    </lineage>
</organism>
<dbReference type="InterPro" id="IPR006094">
    <property type="entry name" value="Oxid_FAD_bind_N"/>
</dbReference>
<evidence type="ECO:0000313" key="4">
    <source>
        <dbReference type="EMBL" id="REH46201.1"/>
    </source>
</evidence>
<comment type="caution">
    <text evidence="4">The sequence shown here is derived from an EMBL/GenBank/DDBJ whole genome shotgun (WGS) entry which is preliminary data.</text>
</comment>
<dbReference type="RefSeq" id="WP_116176468.1">
    <property type="nucleotide sequence ID" value="NZ_CP144375.1"/>
</dbReference>
<dbReference type="PANTHER" id="PTHR11748:SF119">
    <property type="entry name" value="D-2-HYDROXYGLUTARATE DEHYDROGENASE"/>
    <property type="match status" value="1"/>
</dbReference>
<dbReference type="SUPFAM" id="SSF55103">
    <property type="entry name" value="FAD-linked oxidases, C-terminal domain"/>
    <property type="match status" value="1"/>
</dbReference>
<dbReference type="InterPro" id="IPR016169">
    <property type="entry name" value="FAD-bd_PCMH_sub2"/>
</dbReference>
<evidence type="ECO:0000256" key="1">
    <source>
        <dbReference type="ARBA" id="ARBA00022630"/>
    </source>
</evidence>
<dbReference type="GO" id="GO:1903457">
    <property type="term" value="P:lactate catabolic process"/>
    <property type="evidence" value="ECO:0007669"/>
    <property type="project" value="TreeGrafter"/>
</dbReference>
<dbReference type="OrthoDB" id="9811261at2"/>
<dbReference type="InterPro" id="IPR016166">
    <property type="entry name" value="FAD-bd_PCMH"/>
</dbReference>
<feature type="domain" description="FAD-binding PCMH-type" evidence="3">
    <location>
        <begin position="49"/>
        <end position="219"/>
    </location>
</feature>
<dbReference type="Pfam" id="PF01565">
    <property type="entry name" value="FAD_binding_4"/>
    <property type="match status" value="1"/>
</dbReference>
<protein>
    <submittedName>
        <fullName evidence="4">FAD/FMN-containing dehydrogenase</fullName>
    </submittedName>
</protein>
<accession>A0A3E0HID5</accession>
<keyword evidence="1" id="KW-0285">Flavoprotein</keyword>
<name>A0A3E0HID5_9PSEU</name>